<protein>
    <submittedName>
        <fullName evidence="9">HAMP domain-containing protein</fullName>
    </submittedName>
</protein>
<dbReference type="PROSITE" id="PS50885">
    <property type="entry name" value="HAMP"/>
    <property type="match status" value="1"/>
</dbReference>
<dbReference type="AlphaFoldDB" id="A0A3M8DNQ0"/>
<comment type="similarity">
    <text evidence="5">Belongs to the methyl-accepting chemotaxis (MCP) protein family.</text>
</comment>
<comment type="subcellular location">
    <subcellularLocation>
        <location evidence="1">Cell membrane</location>
    </subcellularLocation>
</comment>
<name>A0A3M8DNQ0_9BACL</name>
<proteinExistence type="inferred from homology"/>
<dbReference type="SMART" id="SM00304">
    <property type="entry name" value="HAMP"/>
    <property type="match status" value="1"/>
</dbReference>
<accession>A0A3M8DNQ0</accession>
<dbReference type="Pfam" id="PF05228">
    <property type="entry name" value="CHASE4"/>
    <property type="match status" value="1"/>
</dbReference>
<feature type="domain" description="HAMP" evidence="8">
    <location>
        <begin position="302"/>
        <end position="357"/>
    </location>
</feature>
<dbReference type="OrthoDB" id="369835at2"/>
<dbReference type="InterPro" id="IPR004089">
    <property type="entry name" value="MCPsignal_dom"/>
</dbReference>
<dbReference type="Gene3D" id="1.10.287.950">
    <property type="entry name" value="Methyl-accepting chemotaxis protein"/>
    <property type="match status" value="1"/>
</dbReference>
<dbReference type="PANTHER" id="PTHR32089">
    <property type="entry name" value="METHYL-ACCEPTING CHEMOTAXIS PROTEIN MCPB"/>
    <property type="match status" value="1"/>
</dbReference>
<evidence type="ECO:0000313" key="10">
    <source>
        <dbReference type="Proteomes" id="UP000271031"/>
    </source>
</evidence>
<evidence type="ECO:0000259" key="8">
    <source>
        <dbReference type="PROSITE" id="PS50885"/>
    </source>
</evidence>
<dbReference type="InterPro" id="IPR003660">
    <property type="entry name" value="HAMP_dom"/>
</dbReference>
<dbReference type="Pfam" id="PF00015">
    <property type="entry name" value="MCPsignal"/>
    <property type="match status" value="1"/>
</dbReference>
<evidence type="ECO:0000256" key="4">
    <source>
        <dbReference type="ARBA" id="ARBA00023224"/>
    </source>
</evidence>
<dbReference type="EMBL" id="RHHQ01000008">
    <property type="protein sequence ID" value="RNB89713.1"/>
    <property type="molecule type" value="Genomic_DNA"/>
</dbReference>
<organism evidence="9 10">
    <name type="scientific">Brevibacillus fluminis</name>
    <dbReference type="NCBI Taxonomy" id="511487"/>
    <lineage>
        <taxon>Bacteria</taxon>
        <taxon>Bacillati</taxon>
        <taxon>Bacillota</taxon>
        <taxon>Bacilli</taxon>
        <taxon>Bacillales</taxon>
        <taxon>Paenibacillaceae</taxon>
        <taxon>Brevibacillus</taxon>
    </lineage>
</organism>
<evidence type="ECO:0000256" key="6">
    <source>
        <dbReference type="PROSITE-ProRule" id="PRU00284"/>
    </source>
</evidence>
<reference evidence="9 10" key="1">
    <citation type="submission" date="2018-10" db="EMBL/GenBank/DDBJ databases">
        <title>Phylogenomics of Brevibacillus.</title>
        <authorList>
            <person name="Dunlap C."/>
        </authorList>
    </citation>
    <scope>NUCLEOTIDE SEQUENCE [LARGE SCALE GENOMIC DNA]</scope>
    <source>
        <strain evidence="9 10">JCM 15716</strain>
    </source>
</reference>
<evidence type="ECO:0000256" key="1">
    <source>
        <dbReference type="ARBA" id="ARBA00004236"/>
    </source>
</evidence>
<dbReference type="Pfam" id="PF00672">
    <property type="entry name" value="HAMP"/>
    <property type="match status" value="1"/>
</dbReference>
<keyword evidence="2" id="KW-1003">Cell membrane</keyword>
<dbReference type="PANTHER" id="PTHR32089:SF112">
    <property type="entry name" value="LYSOZYME-LIKE PROTEIN-RELATED"/>
    <property type="match status" value="1"/>
</dbReference>
<dbReference type="Gene3D" id="1.10.8.500">
    <property type="entry name" value="HAMP domain in histidine kinase"/>
    <property type="match status" value="1"/>
</dbReference>
<dbReference type="SMART" id="SM00283">
    <property type="entry name" value="MA"/>
    <property type="match status" value="1"/>
</dbReference>
<dbReference type="SUPFAM" id="SSF58104">
    <property type="entry name" value="Methyl-accepting chemotaxis protein (MCP) signaling domain"/>
    <property type="match status" value="1"/>
</dbReference>
<comment type="caution">
    <text evidence="9">The sequence shown here is derived from an EMBL/GenBank/DDBJ whole genome shotgun (WGS) entry which is preliminary data.</text>
</comment>
<dbReference type="Proteomes" id="UP000271031">
    <property type="component" value="Unassembled WGS sequence"/>
</dbReference>
<evidence type="ECO:0000256" key="2">
    <source>
        <dbReference type="ARBA" id="ARBA00022475"/>
    </source>
</evidence>
<feature type="domain" description="Methyl-accepting transducer" evidence="7">
    <location>
        <begin position="380"/>
        <end position="616"/>
    </location>
</feature>
<evidence type="ECO:0000256" key="3">
    <source>
        <dbReference type="ARBA" id="ARBA00023136"/>
    </source>
</evidence>
<evidence type="ECO:0000256" key="5">
    <source>
        <dbReference type="ARBA" id="ARBA00029447"/>
    </source>
</evidence>
<keyword evidence="10" id="KW-1185">Reference proteome</keyword>
<sequence>MFGKKRSLNVQIATMFLFLLILPIAGIGFYLFQTVKQDMAEVGGEQIINMSSSVARLMENEGKELLTSVEMNARWNDFRNAVAQKNAFWIEENINIAKDSSSNIDFVFTCDREGNILSKTDEIAGFSEKVPAIVGDRIRENAKFSGIIPVQNGTAILAASPISDEAGTAQSTGWLIYGRNVDQAMLAEMKGTLQADISLLTAAQSFLTTDATVTPKQLTASLSQALSTKEYQLLNFSERDGLESVEMYTPVHDLAGNIIGVKGVSQSLAAITQIKQEMKKAALISCSIILFSLLLLLTIIRKRMLSPIRQLAGIINDVANGEMRAQLDPRQANRKDELGTLFASLAIMLRNMRSLMKEINETATDNALQLVASAEELASTAEQSSHSNQQIVRAIQGIAGSAEKVIGEATHANAMIGEMNAGIGRITQSSTHVAESTFTTSQEAIQGREIVETAVAQMRTVHQSFRNLDRLVHSVGESSREIETIIRFITEIASQTNLLALNAAIEAARAGEHGRGFAVVAEQIRKLAEQTAASSNQIKQIVEVMQQHSMSSTSAVAGVNADINRGLASFQAAGEIFQRIVQSIQLVHEQTSAVHETSEALSASSEKVNIAIVNTSLYAKASVDDARTVALAAEEQLEAFKEVSTSSERLQSSAYQLQHVLKNVKI</sequence>
<evidence type="ECO:0000259" key="7">
    <source>
        <dbReference type="PROSITE" id="PS50111"/>
    </source>
</evidence>
<gene>
    <name evidence="9" type="ORF">EDM56_11085</name>
</gene>
<dbReference type="GO" id="GO:0005886">
    <property type="term" value="C:plasma membrane"/>
    <property type="evidence" value="ECO:0007669"/>
    <property type="project" value="UniProtKB-SubCell"/>
</dbReference>
<dbReference type="InterPro" id="IPR007892">
    <property type="entry name" value="CHASE4"/>
</dbReference>
<keyword evidence="3" id="KW-0472">Membrane</keyword>
<dbReference type="PROSITE" id="PS50111">
    <property type="entry name" value="CHEMOTAXIS_TRANSDUC_2"/>
    <property type="match status" value="1"/>
</dbReference>
<evidence type="ECO:0000313" key="9">
    <source>
        <dbReference type="EMBL" id="RNB89713.1"/>
    </source>
</evidence>
<dbReference type="GO" id="GO:0007165">
    <property type="term" value="P:signal transduction"/>
    <property type="evidence" value="ECO:0007669"/>
    <property type="project" value="UniProtKB-KW"/>
</dbReference>
<keyword evidence="4 6" id="KW-0807">Transducer</keyword>
<dbReference type="RefSeq" id="WP_122917967.1">
    <property type="nucleotide sequence ID" value="NZ_RHHQ01000008.1"/>
</dbReference>